<dbReference type="EMBL" id="JBFOLK010000005">
    <property type="protein sequence ID" value="KAL2510965.1"/>
    <property type="molecule type" value="Genomic_DNA"/>
</dbReference>
<evidence type="ECO:0000256" key="1">
    <source>
        <dbReference type="SAM" id="Phobius"/>
    </source>
</evidence>
<reference evidence="3" key="1">
    <citation type="submission" date="2024-07" db="EMBL/GenBank/DDBJ databases">
        <title>Two chromosome-level genome assemblies of Korean endemic species Abeliophyllum distichum and Forsythia ovata (Oleaceae).</title>
        <authorList>
            <person name="Jang H."/>
        </authorList>
    </citation>
    <scope>NUCLEOTIDE SEQUENCE [LARGE SCALE GENOMIC DNA]</scope>
</reference>
<feature type="transmembrane region" description="Helical" evidence="1">
    <location>
        <begin position="54"/>
        <end position="72"/>
    </location>
</feature>
<keyword evidence="1" id="KW-1133">Transmembrane helix</keyword>
<evidence type="ECO:0000313" key="2">
    <source>
        <dbReference type="EMBL" id="KAL2510965.1"/>
    </source>
</evidence>
<accession>A0ABD1TEH7</accession>
<organism evidence="2 3">
    <name type="scientific">Abeliophyllum distichum</name>
    <dbReference type="NCBI Taxonomy" id="126358"/>
    <lineage>
        <taxon>Eukaryota</taxon>
        <taxon>Viridiplantae</taxon>
        <taxon>Streptophyta</taxon>
        <taxon>Embryophyta</taxon>
        <taxon>Tracheophyta</taxon>
        <taxon>Spermatophyta</taxon>
        <taxon>Magnoliopsida</taxon>
        <taxon>eudicotyledons</taxon>
        <taxon>Gunneridae</taxon>
        <taxon>Pentapetalae</taxon>
        <taxon>asterids</taxon>
        <taxon>lamiids</taxon>
        <taxon>Lamiales</taxon>
        <taxon>Oleaceae</taxon>
        <taxon>Forsythieae</taxon>
        <taxon>Abeliophyllum</taxon>
    </lineage>
</organism>
<comment type="caution">
    <text evidence="2">The sequence shown here is derived from an EMBL/GenBank/DDBJ whole genome shotgun (WGS) entry which is preliminary data.</text>
</comment>
<keyword evidence="3" id="KW-1185">Reference proteome</keyword>
<protein>
    <submittedName>
        <fullName evidence="2">RNase H domain-containing protein</fullName>
    </submittedName>
</protein>
<gene>
    <name evidence="2" type="ORF">Adt_16565</name>
</gene>
<keyword evidence="1" id="KW-0472">Membrane</keyword>
<sequence length="122" mass="14561">MEGFQSQRFSGQFVRQGHIRMIIPLLILWFIWIARNDAKYWDIFMEPRRIIWRIYYTISLLHTGRLFWIIYWRGDIDIAHLFGISLTTLLLPPPVLVYWHTPPMGSYKVNTDGCVKDGFASR</sequence>
<dbReference type="Proteomes" id="UP001604336">
    <property type="component" value="Unassembled WGS sequence"/>
</dbReference>
<feature type="transmembrane region" description="Helical" evidence="1">
    <location>
        <begin position="78"/>
        <end position="99"/>
    </location>
</feature>
<evidence type="ECO:0000313" key="3">
    <source>
        <dbReference type="Proteomes" id="UP001604336"/>
    </source>
</evidence>
<name>A0ABD1TEH7_9LAMI</name>
<feature type="transmembrane region" description="Helical" evidence="1">
    <location>
        <begin position="17"/>
        <end position="34"/>
    </location>
</feature>
<proteinExistence type="predicted"/>
<keyword evidence="1" id="KW-0812">Transmembrane</keyword>
<dbReference type="AlphaFoldDB" id="A0ABD1TEH7"/>